<dbReference type="PROSITE" id="PS00675">
    <property type="entry name" value="SIGMA54_INTERACT_1"/>
    <property type="match status" value="1"/>
</dbReference>
<dbReference type="PANTHER" id="PTHR43642">
    <property type="entry name" value="HYBRID SIGNAL TRANSDUCTION HISTIDINE KINASE G"/>
    <property type="match status" value="1"/>
</dbReference>
<dbReference type="InterPro" id="IPR053159">
    <property type="entry name" value="Hybrid_Histidine_Kinase"/>
</dbReference>
<dbReference type="AlphaFoldDB" id="A0AAD2FQ89"/>
<proteinExistence type="predicted"/>
<keyword evidence="3" id="KW-1185">Reference proteome</keyword>
<feature type="domain" description="Orc1-like AAA ATPase" evidence="1">
    <location>
        <begin position="95"/>
        <end position="302"/>
    </location>
</feature>
<reference evidence="2" key="1">
    <citation type="submission" date="2023-08" db="EMBL/GenBank/DDBJ databases">
        <authorList>
            <person name="Audoor S."/>
            <person name="Bilcke G."/>
        </authorList>
    </citation>
    <scope>NUCLEOTIDE SEQUENCE</scope>
</reference>
<name>A0AAD2FQ89_9STRA</name>
<evidence type="ECO:0000313" key="2">
    <source>
        <dbReference type="EMBL" id="CAJ1948449.1"/>
    </source>
</evidence>
<evidence type="ECO:0000259" key="1">
    <source>
        <dbReference type="Pfam" id="PF13191"/>
    </source>
</evidence>
<dbReference type="Pfam" id="PF13191">
    <property type="entry name" value="AAA_16"/>
    <property type="match status" value="1"/>
</dbReference>
<dbReference type="EMBL" id="CAKOGP040001747">
    <property type="protein sequence ID" value="CAJ1948449.1"/>
    <property type="molecule type" value="Genomic_DNA"/>
</dbReference>
<comment type="caution">
    <text evidence="2">The sequence shown here is derived from an EMBL/GenBank/DDBJ whole genome shotgun (WGS) entry which is preliminary data.</text>
</comment>
<dbReference type="InterPro" id="IPR041664">
    <property type="entry name" value="AAA_16"/>
</dbReference>
<dbReference type="PANTHER" id="PTHR43642:SF1">
    <property type="entry name" value="HYBRID SIGNAL TRANSDUCTION HISTIDINE KINASE G"/>
    <property type="match status" value="1"/>
</dbReference>
<sequence length="1101" mass="122729">MQLLDEYSSIYQDSTDSSLSRKPDVSVSTATNSVYSLSLSQHSTGLAVEGSTSVVGNGLKASELRKTKVGMPRKSLSLQTSAETLNQGLGFESMPLVGRGKEVSQLKHCFDRMLQQIPEDSQSSLESKKELVLVKGESGAGKSAVAMTLEKEVLEHADGIFVQGKFDMNTSSKPYSGICKAFGALCQKIMDSPAEAVCTVQAAIHEQVGNDADLLVHLVPELKGLLTDPVNDPAVTNVGADAVQGGLERVRFSLRVLMRIFSSTFSPLVIFLDDLQWADVSSLQVLEFLLSDTQNDNRLMIIGCYRSDEVDENSLLHNKIAALQEMTTKYNFCVTEVSVGAFGLNEIEQVVSTLLPNPNVSARLGLAKICLKRTLGNPFFVLEFLKMLHQEGLVQRHTDASKAFTWNVDKVDNETMATANVTVMLHNQLTKLPQQVQALLQCAAYLGSTFTESTIDLVWTAYGRRLVETKLERTVALLEIIVKEEVLEKYANSKYRWVHDKLQEAALSLTGKQRESFQLDIGRTLYYGLNRKQVEEELFSVVDLINNGNVLQLTEFASANLRAAEKARDLSAYQSAAEYAAHGIALLEDDKWSSDRLLTLKLYTMGAEMEAMLGNVDATNRYTEEVLAQGDFEQLEIVPLKMAKANMLHHDFKFDESVNFCMQILRDLGCKVAWARRLVPVQAIVTLMRLSKRAKALPQSFYDKLVPIKDPRQMAIASVFSKLVTYSFFKGDMLLYTLLNCRLLEMTLNHGINEFSAKSFASIAGTLIIANEDYETATTFNNIALSMIKKFRGMHASETTYLACGPGLAWVIPFEEIQVTLRSAVAEGLREGDSMAAMWNLLTSHVDLPYAMGRPLAVLLKEISAVCIQCENEKVPLNGVAAETMRQMILKLRGASGSNPIELECDMFGLSKEEETNSVNLGFIHFAQTELALFNGNDYESAAKRALKVGDEYSKLIPAYPMFMVELFHRAVPLFAAARLTKKRQYKVEARRLLKRINKWIKAGNANVQYYFLFLTAENLVLDKKYDAADEMYNDALAKVTAKGHLNHLGLINERYADFLIEARSSEARGKEHLNKAIQYYKEWGAESKAKMVEFRLSTLK</sequence>
<gene>
    <name evidence="2" type="ORF">CYCCA115_LOCUS11622</name>
</gene>
<dbReference type="Gene3D" id="3.40.50.300">
    <property type="entry name" value="P-loop containing nucleotide triphosphate hydrolases"/>
    <property type="match status" value="1"/>
</dbReference>
<accession>A0AAD2FQ89</accession>
<protein>
    <recommendedName>
        <fullName evidence="1">Orc1-like AAA ATPase domain-containing protein</fullName>
    </recommendedName>
</protein>
<dbReference type="InterPro" id="IPR025662">
    <property type="entry name" value="Sigma_54_int_dom_ATP-bd_1"/>
</dbReference>
<organism evidence="2 3">
    <name type="scientific">Cylindrotheca closterium</name>
    <dbReference type="NCBI Taxonomy" id="2856"/>
    <lineage>
        <taxon>Eukaryota</taxon>
        <taxon>Sar</taxon>
        <taxon>Stramenopiles</taxon>
        <taxon>Ochrophyta</taxon>
        <taxon>Bacillariophyta</taxon>
        <taxon>Bacillariophyceae</taxon>
        <taxon>Bacillariophycidae</taxon>
        <taxon>Bacillariales</taxon>
        <taxon>Bacillariaceae</taxon>
        <taxon>Cylindrotheca</taxon>
    </lineage>
</organism>
<dbReference type="SUPFAM" id="SSF52540">
    <property type="entry name" value="P-loop containing nucleoside triphosphate hydrolases"/>
    <property type="match status" value="1"/>
</dbReference>
<dbReference type="InterPro" id="IPR027417">
    <property type="entry name" value="P-loop_NTPase"/>
</dbReference>
<evidence type="ECO:0000313" key="3">
    <source>
        <dbReference type="Proteomes" id="UP001295423"/>
    </source>
</evidence>
<dbReference type="Proteomes" id="UP001295423">
    <property type="component" value="Unassembled WGS sequence"/>
</dbReference>